<dbReference type="AlphaFoldDB" id="A0A2M9ZT89"/>
<name>A0A2M9ZT89_9LEPT</name>
<sequence>MTNLNPQLELPRCPHCQVARPNLSSVFHFESRDHAGADLRRWRVYNCTSCGGLTTAYALNFNQTVIDSFPKSMMVDDDIPERPRHFLQQALDSLHAPSGSIMLSASCVDSMLKMKGYNEGNLYSRIDKAAQNHLITNDMAAWAHEVRLDANDQRHADENASLPTIEDAKRVIDFVISFGQYLFVLPAKIQRGLKHN</sequence>
<reference evidence="2 3" key="1">
    <citation type="submission" date="2017-07" db="EMBL/GenBank/DDBJ databases">
        <title>Leptospira spp. isolated from tropical soils.</title>
        <authorList>
            <person name="Thibeaux R."/>
            <person name="Iraola G."/>
            <person name="Ferres I."/>
            <person name="Bierque E."/>
            <person name="Girault D."/>
            <person name="Soupe-Gilbert M.-E."/>
            <person name="Picardeau M."/>
            <person name="Goarant C."/>
        </authorList>
    </citation>
    <scope>NUCLEOTIDE SEQUENCE [LARGE SCALE GENOMIC DNA]</scope>
    <source>
        <strain evidence="2 3">ES4-C-A1</strain>
    </source>
</reference>
<dbReference type="Proteomes" id="UP000231843">
    <property type="component" value="Unassembled WGS sequence"/>
</dbReference>
<dbReference type="OrthoDB" id="1417974at2"/>
<dbReference type="InterPro" id="IPR025285">
    <property type="entry name" value="DUF4145"/>
</dbReference>
<evidence type="ECO:0000259" key="1">
    <source>
        <dbReference type="Pfam" id="PF13643"/>
    </source>
</evidence>
<proteinExistence type="predicted"/>
<organism evidence="2 3">
    <name type="scientific">Leptospira neocaledonica</name>
    <dbReference type="NCBI Taxonomy" id="2023192"/>
    <lineage>
        <taxon>Bacteria</taxon>
        <taxon>Pseudomonadati</taxon>
        <taxon>Spirochaetota</taxon>
        <taxon>Spirochaetia</taxon>
        <taxon>Leptospirales</taxon>
        <taxon>Leptospiraceae</taxon>
        <taxon>Leptospira</taxon>
    </lineage>
</organism>
<keyword evidence="3" id="KW-1185">Reference proteome</keyword>
<dbReference type="EMBL" id="NPEA01000016">
    <property type="protein sequence ID" value="PJZ75312.1"/>
    <property type="molecule type" value="Genomic_DNA"/>
</dbReference>
<dbReference type="Pfam" id="PF13643">
    <property type="entry name" value="DUF4145"/>
    <property type="match status" value="1"/>
</dbReference>
<protein>
    <recommendedName>
        <fullName evidence="1">DUF4145 domain-containing protein</fullName>
    </recommendedName>
</protein>
<dbReference type="RefSeq" id="WP_100770223.1">
    <property type="nucleotide sequence ID" value="NZ_NPEA01000016.1"/>
</dbReference>
<accession>A0A2M9ZT89</accession>
<feature type="domain" description="DUF4145" evidence="1">
    <location>
        <begin position="95"/>
        <end position="175"/>
    </location>
</feature>
<gene>
    <name evidence="2" type="ORF">CH365_19515</name>
</gene>
<evidence type="ECO:0000313" key="2">
    <source>
        <dbReference type="EMBL" id="PJZ75312.1"/>
    </source>
</evidence>
<comment type="caution">
    <text evidence="2">The sequence shown here is derived from an EMBL/GenBank/DDBJ whole genome shotgun (WGS) entry which is preliminary data.</text>
</comment>
<evidence type="ECO:0000313" key="3">
    <source>
        <dbReference type="Proteomes" id="UP000231843"/>
    </source>
</evidence>